<dbReference type="SUPFAM" id="SSF54236">
    <property type="entry name" value="Ubiquitin-like"/>
    <property type="match status" value="1"/>
</dbReference>
<dbReference type="EMBL" id="CAMXCT020003749">
    <property type="protein sequence ID" value="CAL1159402.1"/>
    <property type="molecule type" value="Genomic_DNA"/>
</dbReference>
<proteinExistence type="predicted"/>
<dbReference type="AlphaFoldDB" id="A0A9P1GAS3"/>
<dbReference type="EMBL" id="CAMXCT010003749">
    <property type="protein sequence ID" value="CAI4006027.1"/>
    <property type="molecule type" value="Genomic_DNA"/>
</dbReference>
<dbReference type="EMBL" id="CAMXCT030003749">
    <property type="protein sequence ID" value="CAL4793339.1"/>
    <property type="molecule type" value="Genomic_DNA"/>
</dbReference>
<dbReference type="InterPro" id="IPR029071">
    <property type="entry name" value="Ubiquitin-like_domsf"/>
</dbReference>
<dbReference type="InterPro" id="IPR000626">
    <property type="entry name" value="Ubiquitin-like_dom"/>
</dbReference>
<sequence length="160" mass="17239">MEVSVCLASGRTWKVQTDASSTVQCLKLEIQEHFSQGFLRLTSSTGHLLEPERSLEEEGVKDGDVVTAVVQIPRIAANSSAFALCASGVVVWGDANYGGAIDDDAWRQLRNVRQIQATQKAFAAILADGRVLTWGHASYGGDSSFLQEDLVDVKQIQASA</sequence>
<gene>
    <name evidence="2" type="ORF">C1SCF055_LOCUS31707</name>
</gene>
<dbReference type="PROSITE" id="PS50053">
    <property type="entry name" value="UBIQUITIN_2"/>
    <property type="match status" value="1"/>
</dbReference>
<keyword evidence="5" id="KW-1185">Reference proteome</keyword>
<dbReference type="InterPro" id="IPR009091">
    <property type="entry name" value="RCC1/BLIP-II"/>
</dbReference>
<organism evidence="2">
    <name type="scientific">Cladocopium goreaui</name>
    <dbReference type="NCBI Taxonomy" id="2562237"/>
    <lineage>
        <taxon>Eukaryota</taxon>
        <taxon>Sar</taxon>
        <taxon>Alveolata</taxon>
        <taxon>Dinophyceae</taxon>
        <taxon>Suessiales</taxon>
        <taxon>Symbiodiniaceae</taxon>
        <taxon>Cladocopium</taxon>
    </lineage>
</organism>
<dbReference type="Gene3D" id="2.130.10.30">
    <property type="entry name" value="Regulator of chromosome condensation 1/beta-lactamase-inhibitor protein II"/>
    <property type="match status" value="1"/>
</dbReference>
<protein>
    <submittedName>
        <fullName evidence="4">E3 ubiquitin-protein ligase HERC1</fullName>
    </submittedName>
</protein>
<dbReference type="CDD" id="cd17039">
    <property type="entry name" value="Ubl_ubiquitin_like"/>
    <property type="match status" value="1"/>
</dbReference>
<comment type="caution">
    <text evidence="2">The sequence shown here is derived from an EMBL/GenBank/DDBJ whole genome shotgun (WGS) entry which is preliminary data.</text>
</comment>
<evidence type="ECO:0000313" key="3">
    <source>
        <dbReference type="EMBL" id="CAL1159402.1"/>
    </source>
</evidence>
<evidence type="ECO:0000313" key="2">
    <source>
        <dbReference type="EMBL" id="CAI4006027.1"/>
    </source>
</evidence>
<dbReference type="Proteomes" id="UP001152797">
    <property type="component" value="Unassembled WGS sequence"/>
</dbReference>
<feature type="non-terminal residue" evidence="2">
    <location>
        <position position="1"/>
    </location>
</feature>
<dbReference type="SUPFAM" id="SSF50985">
    <property type="entry name" value="RCC1/BLIP-II"/>
    <property type="match status" value="1"/>
</dbReference>
<evidence type="ECO:0000313" key="4">
    <source>
        <dbReference type="EMBL" id="CAL4793339.1"/>
    </source>
</evidence>
<reference evidence="3" key="2">
    <citation type="submission" date="2024-04" db="EMBL/GenBank/DDBJ databases">
        <authorList>
            <person name="Chen Y."/>
            <person name="Shah S."/>
            <person name="Dougan E. K."/>
            <person name="Thang M."/>
            <person name="Chan C."/>
        </authorList>
    </citation>
    <scope>NUCLEOTIDE SEQUENCE [LARGE SCALE GENOMIC DNA]</scope>
</reference>
<dbReference type="OrthoDB" id="408734at2759"/>
<reference evidence="2" key="1">
    <citation type="submission" date="2022-10" db="EMBL/GenBank/DDBJ databases">
        <authorList>
            <person name="Chen Y."/>
            <person name="Dougan E. K."/>
            <person name="Chan C."/>
            <person name="Rhodes N."/>
            <person name="Thang M."/>
        </authorList>
    </citation>
    <scope>NUCLEOTIDE SEQUENCE</scope>
</reference>
<evidence type="ECO:0000313" key="5">
    <source>
        <dbReference type="Proteomes" id="UP001152797"/>
    </source>
</evidence>
<feature type="domain" description="Ubiquitin-like" evidence="1">
    <location>
        <begin position="1"/>
        <end position="71"/>
    </location>
</feature>
<accession>A0A9P1GAS3</accession>
<evidence type="ECO:0000259" key="1">
    <source>
        <dbReference type="PROSITE" id="PS50053"/>
    </source>
</evidence>
<name>A0A9P1GAS3_9DINO</name>